<name>A0AAV9BFL4_ACOGR</name>
<gene>
    <name evidence="1" type="ORF">QJS04_geneDACA010093</name>
</gene>
<dbReference type="Proteomes" id="UP001179952">
    <property type="component" value="Unassembled WGS sequence"/>
</dbReference>
<evidence type="ECO:0000313" key="2">
    <source>
        <dbReference type="Proteomes" id="UP001179952"/>
    </source>
</evidence>
<protein>
    <submittedName>
        <fullName evidence="1">Uncharacterized protein</fullName>
    </submittedName>
</protein>
<dbReference type="AlphaFoldDB" id="A0AAV9BFL4"/>
<proteinExistence type="predicted"/>
<sequence length="66" mass="7248">MMSAWLFLHYLRDESLVVFAAQSTTGGSSQSSPSSPSSRCCSRMSWWDLGVRVLVVVVHAVFVLKG</sequence>
<evidence type="ECO:0000313" key="1">
    <source>
        <dbReference type="EMBL" id="KAK1275157.1"/>
    </source>
</evidence>
<organism evidence="1 2">
    <name type="scientific">Acorus gramineus</name>
    <name type="common">Dwarf sweet flag</name>
    <dbReference type="NCBI Taxonomy" id="55184"/>
    <lineage>
        <taxon>Eukaryota</taxon>
        <taxon>Viridiplantae</taxon>
        <taxon>Streptophyta</taxon>
        <taxon>Embryophyta</taxon>
        <taxon>Tracheophyta</taxon>
        <taxon>Spermatophyta</taxon>
        <taxon>Magnoliopsida</taxon>
        <taxon>Liliopsida</taxon>
        <taxon>Acoraceae</taxon>
        <taxon>Acorus</taxon>
    </lineage>
</organism>
<reference evidence="1" key="2">
    <citation type="submission" date="2023-06" db="EMBL/GenBank/DDBJ databases">
        <authorList>
            <person name="Ma L."/>
            <person name="Liu K.-W."/>
            <person name="Li Z."/>
            <person name="Hsiao Y.-Y."/>
            <person name="Qi Y."/>
            <person name="Fu T."/>
            <person name="Tang G."/>
            <person name="Zhang D."/>
            <person name="Sun W.-H."/>
            <person name="Liu D.-K."/>
            <person name="Li Y."/>
            <person name="Chen G.-Z."/>
            <person name="Liu X.-D."/>
            <person name="Liao X.-Y."/>
            <person name="Jiang Y.-T."/>
            <person name="Yu X."/>
            <person name="Hao Y."/>
            <person name="Huang J."/>
            <person name="Zhao X.-W."/>
            <person name="Ke S."/>
            <person name="Chen Y.-Y."/>
            <person name="Wu W.-L."/>
            <person name="Hsu J.-L."/>
            <person name="Lin Y.-F."/>
            <person name="Huang M.-D."/>
            <person name="Li C.-Y."/>
            <person name="Huang L."/>
            <person name="Wang Z.-W."/>
            <person name="Zhao X."/>
            <person name="Zhong W.-Y."/>
            <person name="Peng D.-H."/>
            <person name="Ahmad S."/>
            <person name="Lan S."/>
            <person name="Zhang J.-S."/>
            <person name="Tsai W.-C."/>
            <person name="Van De Peer Y."/>
            <person name="Liu Z.-J."/>
        </authorList>
    </citation>
    <scope>NUCLEOTIDE SEQUENCE</scope>
    <source>
        <strain evidence="1">SCP</strain>
        <tissue evidence="1">Leaves</tissue>
    </source>
</reference>
<dbReference type="EMBL" id="JAUJYN010000003">
    <property type="protein sequence ID" value="KAK1275157.1"/>
    <property type="molecule type" value="Genomic_DNA"/>
</dbReference>
<reference evidence="1" key="1">
    <citation type="journal article" date="2023" name="Nat. Commun.">
        <title>Diploid and tetraploid genomes of Acorus and the evolution of monocots.</title>
        <authorList>
            <person name="Ma L."/>
            <person name="Liu K.W."/>
            <person name="Li Z."/>
            <person name="Hsiao Y.Y."/>
            <person name="Qi Y."/>
            <person name="Fu T."/>
            <person name="Tang G.D."/>
            <person name="Zhang D."/>
            <person name="Sun W.H."/>
            <person name="Liu D.K."/>
            <person name="Li Y."/>
            <person name="Chen G.Z."/>
            <person name="Liu X.D."/>
            <person name="Liao X.Y."/>
            <person name="Jiang Y.T."/>
            <person name="Yu X."/>
            <person name="Hao Y."/>
            <person name="Huang J."/>
            <person name="Zhao X.W."/>
            <person name="Ke S."/>
            <person name="Chen Y.Y."/>
            <person name="Wu W.L."/>
            <person name="Hsu J.L."/>
            <person name="Lin Y.F."/>
            <person name="Huang M.D."/>
            <person name="Li C.Y."/>
            <person name="Huang L."/>
            <person name="Wang Z.W."/>
            <person name="Zhao X."/>
            <person name="Zhong W.Y."/>
            <person name="Peng D.H."/>
            <person name="Ahmad S."/>
            <person name="Lan S."/>
            <person name="Zhang J.S."/>
            <person name="Tsai W.C."/>
            <person name="Van de Peer Y."/>
            <person name="Liu Z.J."/>
        </authorList>
    </citation>
    <scope>NUCLEOTIDE SEQUENCE</scope>
    <source>
        <strain evidence="1">SCP</strain>
    </source>
</reference>
<comment type="caution">
    <text evidence="1">The sequence shown here is derived from an EMBL/GenBank/DDBJ whole genome shotgun (WGS) entry which is preliminary data.</text>
</comment>
<accession>A0AAV9BFL4</accession>
<keyword evidence="2" id="KW-1185">Reference proteome</keyword>